<comment type="similarity">
    <text evidence="1">Belongs to the protein kinase superfamily. ADCK protein kinase family.</text>
</comment>
<reference evidence="3 4" key="1">
    <citation type="journal article" date="2003" name="Proc. Natl. Acad. Sci. U.S.A.">
        <title>Genome sequence of the cyanobacterium Prochlorococcus marinus SS120, a nearly minimal oxyphototrophic genome.</title>
        <authorList>
            <person name="Dufresne A."/>
            <person name="Salanoubat M."/>
            <person name="Partensky F."/>
            <person name="Artiguenave F."/>
            <person name="Axmann I.M."/>
            <person name="Barbe V."/>
            <person name="Duprat S."/>
            <person name="Galperin M.Y."/>
            <person name="Koonin E.V."/>
            <person name="Le Gall F."/>
            <person name="Makarova K.S."/>
            <person name="Ostrowski M."/>
            <person name="Oztas S."/>
            <person name="Robert C."/>
            <person name="Rogozin I.B."/>
            <person name="Scanlan D.J."/>
            <person name="Tandeau de Marsac N."/>
            <person name="Weissenbach J."/>
            <person name="Wincker P."/>
            <person name="Wolf Y.I."/>
            <person name="Hess W.R."/>
        </authorList>
    </citation>
    <scope>NUCLEOTIDE SEQUENCE [LARGE SCALE GENOMIC DNA]</scope>
    <source>
        <strain evidence="4">SARG / CCMP1375 / SS120</strain>
    </source>
</reference>
<dbReference type="Pfam" id="PF03109">
    <property type="entry name" value="ABC1"/>
    <property type="match status" value="1"/>
</dbReference>
<organism evidence="3 4">
    <name type="scientific">Prochlorococcus marinus (strain SARG / CCMP1375 / SS120)</name>
    <dbReference type="NCBI Taxonomy" id="167539"/>
    <lineage>
        <taxon>Bacteria</taxon>
        <taxon>Bacillati</taxon>
        <taxon>Cyanobacteriota</taxon>
        <taxon>Cyanophyceae</taxon>
        <taxon>Synechococcales</taxon>
        <taxon>Prochlorococcaceae</taxon>
        <taxon>Prochlorococcus</taxon>
    </lineage>
</organism>
<dbReference type="OrthoDB" id="438485at2"/>
<dbReference type="eggNOG" id="COG0661">
    <property type="taxonomic scope" value="Bacteria"/>
</dbReference>
<dbReference type="PANTHER" id="PTHR10566:SF128">
    <property type="entry name" value="UBIB DOMAIN CONTAINING KINASE"/>
    <property type="match status" value="1"/>
</dbReference>
<dbReference type="EMBL" id="AE017126">
    <property type="protein sequence ID" value="AAQ00158.1"/>
    <property type="molecule type" value="Genomic_DNA"/>
</dbReference>
<feature type="domain" description="ABC1 atypical kinase-like" evidence="2">
    <location>
        <begin position="91"/>
        <end position="335"/>
    </location>
</feature>
<keyword evidence="4" id="KW-1185">Reference proteome</keyword>
<dbReference type="RefSeq" id="WP_011125265.1">
    <property type="nucleotide sequence ID" value="NC_005042.1"/>
</dbReference>
<dbReference type="EnsemblBacteria" id="AAQ00158">
    <property type="protein sequence ID" value="AAQ00158"/>
    <property type="gene ID" value="Pro_1113"/>
</dbReference>
<dbReference type="Proteomes" id="UP000001420">
    <property type="component" value="Chromosome"/>
</dbReference>
<evidence type="ECO:0000256" key="1">
    <source>
        <dbReference type="ARBA" id="ARBA00009670"/>
    </source>
</evidence>
<proteinExistence type="inferred from homology"/>
<gene>
    <name evidence="3" type="primary">aarF</name>
    <name evidence="3" type="ordered locus">Pro_1113</name>
</gene>
<dbReference type="PATRIC" id="fig|167539.5.peg.1164"/>
<accession>Q7VBH9</accession>
<dbReference type="KEGG" id="pma:Pro_1113"/>
<evidence type="ECO:0000313" key="4">
    <source>
        <dbReference type="Proteomes" id="UP000001420"/>
    </source>
</evidence>
<evidence type="ECO:0000259" key="2">
    <source>
        <dbReference type="Pfam" id="PF03109"/>
    </source>
</evidence>
<evidence type="ECO:0000313" key="3">
    <source>
        <dbReference type="EMBL" id="AAQ00158.1"/>
    </source>
</evidence>
<dbReference type="InterPro" id="IPR004147">
    <property type="entry name" value="ABC1_dom"/>
</dbReference>
<name>Q7VBH9_PROMA</name>
<dbReference type="SUPFAM" id="SSF56112">
    <property type="entry name" value="Protein kinase-like (PK-like)"/>
    <property type="match status" value="1"/>
</dbReference>
<dbReference type="PANTHER" id="PTHR10566">
    <property type="entry name" value="CHAPERONE-ACTIVITY OF BC1 COMPLEX CABC1 -RELATED"/>
    <property type="match status" value="1"/>
</dbReference>
<dbReference type="HOGENOM" id="CLU_006533_4_2_3"/>
<dbReference type="InterPro" id="IPR011009">
    <property type="entry name" value="Kinase-like_dom_sf"/>
</dbReference>
<dbReference type="STRING" id="167539.Pro_1113"/>
<dbReference type="InterPro" id="IPR050154">
    <property type="entry name" value="UbiB_kinase"/>
</dbReference>
<sequence length="548" mass="62382">MTYKANRDFIWLILRPWIMIPRLIHIALTTIKLIIRFLIEGNNDDIEVQKDLAKYLLNTIADLGPCFIKLGQALSTRPDLVKQVWLDELTRLQDDLPPFDHHQALDIFHKEIGKTVYEIFEYFPDKSIASASLGQVYKARLNKNYWVAVKIQRPDLIFIIRRDLVIIRAISILLAPFLPLNLGFGLDEIIDEFGITLFKEIDYEKEADNAEKFASLFRNNKSVTVPRVERLLSARKVITTSWIEGTKIKNREVLISNGIDPTAIIRTAVTSGVQQLLEYGYFHADPHPGNLFAIKGNNGIYGNLGYVDFGMMDNLSDSDRITLTGAIVHLINKEYLLLATDFKKLGFLSENENINTLAPVLEEVLGSVINKDVNSLNLKTVTDKFSDLMFDYPFRVPSRFALIIRAVVSQEGLAIKLDPEFQILKFAYPYVAKRLLTDENEELIEILMDIIFDKNNNIRIDRLENLLGVVIDSSSNPSIELLPVAGNSIRMLTSSKGSEIRKKLLMSLVKDDELNTARIKEIIKLITRKLDPIDISSKFINKINPLHA</sequence>
<dbReference type="CDD" id="cd05121">
    <property type="entry name" value="ABC1_ADCK3-like"/>
    <property type="match status" value="1"/>
</dbReference>
<dbReference type="AlphaFoldDB" id="Q7VBH9"/>
<protein>
    <recommendedName>
        <fullName evidence="2">ABC1 atypical kinase-like domain-containing protein</fullName>
    </recommendedName>
</protein>